<dbReference type="PANTHER" id="PTHR30474">
    <property type="entry name" value="CELL CYCLE PROTEIN"/>
    <property type="match status" value="1"/>
</dbReference>
<dbReference type="Proteomes" id="UP000222056">
    <property type="component" value="Unassembled WGS sequence"/>
</dbReference>
<feature type="transmembrane region" description="Helical" evidence="6">
    <location>
        <begin position="444"/>
        <end position="465"/>
    </location>
</feature>
<keyword evidence="8" id="KW-1185">Reference proteome</keyword>
<dbReference type="OrthoDB" id="9812661at2"/>
<accession>A0A1H6FJK8</accession>
<feature type="transmembrane region" description="Helical" evidence="6">
    <location>
        <begin position="369"/>
        <end position="391"/>
    </location>
</feature>
<evidence type="ECO:0000313" key="8">
    <source>
        <dbReference type="Proteomes" id="UP000222056"/>
    </source>
</evidence>
<sequence>MRSERLRELFGLVPAAALISIGFASVLIARGHAAQEATLSYGGVFLALCLAVHLVIRRALPLADPYLFPLVAALAAVGLVEIYRIDPDLARRQAQWFVVGLAVFAIAVLWLRDPHRLERYRYTIAAVSIGLLALPRLPLIGAPVNGAYLAIDVGPIQFQPAELAKVGIIVFLASYLRDTAGVLVRSRSRPGFARRLPELGLAVVVAALVGPILGGPWLAALLVAALAASGLGLARERPSLKHFGPLLLVWGLAMLMLVVIRDLGSSLMFFGGFLALLWTATGRGWLVGFGASLFAAGAIFFAERIPHVHERIEIWLDPFRPQIVEGPGYQIAQSLFAQADGGLLGRGLGESLLRGLDGGPLVPAPHTDLIYAVIVNELGLAGGVALLVVYLLVTARGLRIALAANDAYSKLLATGLTAVLALQVFVIVGGVTRVIPLTGVTLPFVSYGGSSIVANMIVLALLLMVSQHSRAERLRRGGLVGGVAP</sequence>
<name>A0A1H6FJK8_THEAL</name>
<protein>
    <submittedName>
        <fullName evidence="7">Cell division protein FtsW, lipid II flippase</fullName>
    </submittedName>
</protein>
<dbReference type="GO" id="GO:0032153">
    <property type="term" value="C:cell division site"/>
    <property type="evidence" value="ECO:0007669"/>
    <property type="project" value="TreeGrafter"/>
</dbReference>
<comment type="subcellular location">
    <subcellularLocation>
        <location evidence="1">Membrane</location>
        <topology evidence="1">Multi-pass membrane protein</topology>
    </subcellularLocation>
</comment>
<feature type="transmembrane region" description="Helical" evidence="6">
    <location>
        <begin position="39"/>
        <end position="56"/>
    </location>
</feature>
<keyword evidence="5 6" id="KW-0472">Membrane</keyword>
<dbReference type="STRING" id="29539.SAMN02745716_0640"/>
<reference evidence="8" key="1">
    <citation type="submission" date="2016-10" db="EMBL/GenBank/DDBJ databases">
        <authorList>
            <person name="Varghese N."/>
            <person name="Submissions S."/>
        </authorList>
    </citation>
    <scope>NUCLEOTIDE SEQUENCE [LARGE SCALE GENOMIC DNA]</scope>
    <source>
        <strain evidence="8">ATCC 35263</strain>
    </source>
</reference>
<evidence type="ECO:0000313" key="7">
    <source>
        <dbReference type="EMBL" id="SEH11039.1"/>
    </source>
</evidence>
<evidence type="ECO:0000256" key="5">
    <source>
        <dbReference type="ARBA" id="ARBA00023136"/>
    </source>
</evidence>
<keyword evidence="4 6" id="KW-1133">Transmembrane helix</keyword>
<organism evidence="7 8">
    <name type="scientific">Thermoleophilum album</name>
    <dbReference type="NCBI Taxonomy" id="29539"/>
    <lineage>
        <taxon>Bacteria</taxon>
        <taxon>Bacillati</taxon>
        <taxon>Actinomycetota</taxon>
        <taxon>Thermoleophilia</taxon>
        <taxon>Thermoleophilales</taxon>
        <taxon>Thermoleophilaceae</taxon>
        <taxon>Thermoleophilum</taxon>
    </lineage>
</organism>
<feature type="transmembrane region" description="Helical" evidence="6">
    <location>
        <begin position="196"/>
        <end position="227"/>
    </location>
</feature>
<evidence type="ECO:0000256" key="3">
    <source>
        <dbReference type="ARBA" id="ARBA00022960"/>
    </source>
</evidence>
<keyword evidence="7" id="KW-0132">Cell division</keyword>
<dbReference type="RefSeq" id="WP_093116155.1">
    <property type="nucleotide sequence ID" value="NZ_FNWJ01000001.1"/>
</dbReference>
<dbReference type="GO" id="GO:0008360">
    <property type="term" value="P:regulation of cell shape"/>
    <property type="evidence" value="ECO:0007669"/>
    <property type="project" value="UniProtKB-KW"/>
</dbReference>
<evidence type="ECO:0000256" key="2">
    <source>
        <dbReference type="ARBA" id="ARBA00022692"/>
    </source>
</evidence>
<feature type="transmembrane region" description="Helical" evidence="6">
    <location>
        <begin position="247"/>
        <end position="277"/>
    </location>
</feature>
<feature type="transmembrane region" description="Helical" evidence="6">
    <location>
        <begin position="411"/>
        <end position="432"/>
    </location>
</feature>
<evidence type="ECO:0000256" key="6">
    <source>
        <dbReference type="SAM" id="Phobius"/>
    </source>
</evidence>
<evidence type="ECO:0000256" key="4">
    <source>
        <dbReference type="ARBA" id="ARBA00022989"/>
    </source>
</evidence>
<dbReference type="Pfam" id="PF01098">
    <property type="entry name" value="FTSW_RODA_SPOVE"/>
    <property type="match status" value="2"/>
</dbReference>
<dbReference type="GO" id="GO:0005886">
    <property type="term" value="C:plasma membrane"/>
    <property type="evidence" value="ECO:0007669"/>
    <property type="project" value="TreeGrafter"/>
</dbReference>
<dbReference type="GO" id="GO:0015648">
    <property type="term" value="F:lipid-linked peptidoglycan transporter activity"/>
    <property type="evidence" value="ECO:0007669"/>
    <property type="project" value="TreeGrafter"/>
</dbReference>
<feature type="transmembrane region" description="Helical" evidence="6">
    <location>
        <begin position="94"/>
        <end position="111"/>
    </location>
</feature>
<keyword evidence="2 6" id="KW-0812">Transmembrane</keyword>
<proteinExistence type="predicted"/>
<dbReference type="PANTHER" id="PTHR30474:SF3">
    <property type="entry name" value="PEPTIDOGLYCAN GLYCOSYLTRANSFERASE RODA"/>
    <property type="match status" value="1"/>
</dbReference>
<gene>
    <name evidence="7" type="ORF">SAMN02745716_0640</name>
</gene>
<keyword evidence="7" id="KW-0131">Cell cycle</keyword>
<dbReference type="InterPro" id="IPR001182">
    <property type="entry name" value="FtsW/RodA"/>
</dbReference>
<feature type="transmembrane region" description="Helical" evidence="6">
    <location>
        <begin position="63"/>
        <end position="82"/>
    </location>
</feature>
<dbReference type="EMBL" id="FNWJ01000001">
    <property type="protein sequence ID" value="SEH11039.1"/>
    <property type="molecule type" value="Genomic_DNA"/>
</dbReference>
<dbReference type="GO" id="GO:0051301">
    <property type="term" value="P:cell division"/>
    <property type="evidence" value="ECO:0007669"/>
    <property type="project" value="UniProtKB-KW"/>
</dbReference>
<dbReference type="AlphaFoldDB" id="A0A1H6FJK8"/>
<evidence type="ECO:0000256" key="1">
    <source>
        <dbReference type="ARBA" id="ARBA00004141"/>
    </source>
</evidence>
<keyword evidence="3" id="KW-0133">Cell shape</keyword>
<feature type="transmembrane region" description="Helical" evidence="6">
    <location>
        <begin position="12"/>
        <end position="33"/>
    </location>
</feature>